<proteinExistence type="inferred from homology"/>
<accession>A0ABT5V041</accession>
<keyword evidence="2" id="KW-0698">rRNA processing</keyword>
<dbReference type="Gene3D" id="3.30.70.1560">
    <property type="entry name" value="Alpha-L RNA-binding motif"/>
    <property type="match status" value="1"/>
</dbReference>
<dbReference type="SUPFAM" id="SSF55120">
    <property type="entry name" value="Pseudouridine synthase"/>
    <property type="match status" value="1"/>
</dbReference>
<dbReference type="PROSITE" id="PS01149">
    <property type="entry name" value="PSI_RSU"/>
    <property type="match status" value="1"/>
</dbReference>
<dbReference type="NCBIfam" id="TIGR00093">
    <property type="entry name" value="pseudouridine synthase"/>
    <property type="match status" value="1"/>
</dbReference>
<dbReference type="PANTHER" id="PTHR47683:SF2">
    <property type="entry name" value="RNA-BINDING S4 DOMAIN-CONTAINING PROTEIN"/>
    <property type="match status" value="1"/>
</dbReference>
<dbReference type="InterPro" id="IPR018496">
    <property type="entry name" value="PsdUridine_synth_RsuA/RluB_CS"/>
</dbReference>
<dbReference type="NCBIfam" id="NF007784">
    <property type="entry name" value="PRK10475.1"/>
    <property type="match status" value="1"/>
</dbReference>
<organism evidence="10 11">
    <name type="scientific">Vibrio chanodichtyis</name>
    <dbReference type="NCBI Taxonomy" id="3027932"/>
    <lineage>
        <taxon>Bacteria</taxon>
        <taxon>Pseudomonadati</taxon>
        <taxon>Pseudomonadota</taxon>
        <taxon>Gammaproteobacteria</taxon>
        <taxon>Vibrionales</taxon>
        <taxon>Vibrionaceae</taxon>
        <taxon>Vibrio</taxon>
    </lineage>
</organism>
<feature type="compositionally biased region" description="Basic and acidic residues" evidence="8">
    <location>
        <begin position="259"/>
        <end position="273"/>
    </location>
</feature>
<dbReference type="InterPro" id="IPR042092">
    <property type="entry name" value="PsdUridine_s_RsuA/RluB/E/F_cat"/>
</dbReference>
<dbReference type="SUPFAM" id="SSF55174">
    <property type="entry name" value="Alpha-L RNA-binding motif"/>
    <property type="match status" value="1"/>
</dbReference>
<comment type="similarity">
    <text evidence="1 7">Belongs to the pseudouridine synthase RsuA family.</text>
</comment>
<dbReference type="InterPro" id="IPR000748">
    <property type="entry name" value="PsdUridine_synth_RsuA/RluB/E/F"/>
</dbReference>
<feature type="region of interest" description="Disordered" evidence="8">
    <location>
        <begin position="259"/>
        <end position="333"/>
    </location>
</feature>
<name>A0ABT5V041_9VIBR</name>
<evidence type="ECO:0000256" key="8">
    <source>
        <dbReference type="SAM" id="MobiDB-lite"/>
    </source>
</evidence>
<dbReference type="Proteomes" id="UP001216189">
    <property type="component" value="Unassembled WGS sequence"/>
</dbReference>
<dbReference type="EMBL" id="JARBFT010000004">
    <property type="protein sequence ID" value="MDE1514457.1"/>
    <property type="molecule type" value="Genomic_DNA"/>
</dbReference>
<dbReference type="Pfam" id="PF00849">
    <property type="entry name" value="PseudoU_synth_2"/>
    <property type="match status" value="1"/>
</dbReference>
<dbReference type="InterPro" id="IPR002942">
    <property type="entry name" value="S4_RNA-bd"/>
</dbReference>
<evidence type="ECO:0000259" key="9">
    <source>
        <dbReference type="SMART" id="SM00363"/>
    </source>
</evidence>
<evidence type="ECO:0000256" key="4">
    <source>
        <dbReference type="ARBA" id="ARBA00036390"/>
    </source>
</evidence>
<evidence type="ECO:0000256" key="5">
    <source>
        <dbReference type="ARBA" id="ARBA00036535"/>
    </source>
</evidence>
<feature type="compositionally biased region" description="Polar residues" evidence="8">
    <location>
        <begin position="306"/>
        <end position="316"/>
    </location>
</feature>
<evidence type="ECO:0000313" key="10">
    <source>
        <dbReference type="EMBL" id="MDE1514457.1"/>
    </source>
</evidence>
<protein>
    <recommendedName>
        <fullName evidence="7">Pseudouridine synthase</fullName>
        <ecNumber evidence="7">5.4.99.-</ecNumber>
    </recommendedName>
</protein>
<dbReference type="SMART" id="SM00363">
    <property type="entry name" value="S4"/>
    <property type="match status" value="1"/>
</dbReference>
<dbReference type="CDD" id="cd02554">
    <property type="entry name" value="PseudoU_synth_RluF"/>
    <property type="match status" value="1"/>
</dbReference>
<dbReference type="Gene3D" id="3.10.290.10">
    <property type="entry name" value="RNA-binding S4 domain"/>
    <property type="match status" value="1"/>
</dbReference>
<comment type="catalytic activity">
    <reaction evidence="4">
        <text>uridine(35) in tRNA(Tyr) = pseudouridine(35) in tRNA(Tyr)</text>
        <dbReference type="Rhea" id="RHEA:60556"/>
        <dbReference type="Rhea" id="RHEA-COMP:15607"/>
        <dbReference type="Rhea" id="RHEA-COMP:15608"/>
        <dbReference type="ChEBI" id="CHEBI:65314"/>
        <dbReference type="ChEBI" id="CHEBI:65315"/>
    </reaction>
</comment>
<dbReference type="InterPro" id="IPR006145">
    <property type="entry name" value="PsdUridine_synth_RsuA/RluA"/>
</dbReference>
<evidence type="ECO:0000256" key="7">
    <source>
        <dbReference type="RuleBase" id="RU003887"/>
    </source>
</evidence>
<evidence type="ECO:0000256" key="1">
    <source>
        <dbReference type="ARBA" id="ARBA00008348"/>
    </source>
</evidence>
<gene>
    <name evidence="10" type="primary">rluF</name>
    <name evidence="10" type="ORF">PUN32_05435</name>
</gene>
<sequence>MSQPTEKRLNKFISETGYCSRREADKLIEQGRVMLNGLPPQVGSKVTEQDEICIDGKPLRAKERPIYIALNKPTGITCTTERDIAGNIVDFIGHRKRIFPIGRLDKPSDGLIFLTNDGDIVNKILRAGNHHEKEYVVRVDKMITAEFIQQMSAGVNILDTITLPCKVTQETPYSFRIVLTQGLNRQIRRMCEALGYEVFKLRRVRIMNITLDGIPNGKWRYLTETEVSEILAMCEGSSGTEEASQVASNGEVIKRATDAKLFDSRDANRESKARRNPKTYHGNNAQQFRHAPNSKKAQHRPERATTTHASGNSSTPAKPAPRTGGTLSLRKSK</sequence>
<keyword evidence="11" id="KW-1185">Reference proteome</keyword>
<keyword evidence="6" id="KW-0694">RNA-binding</keyword>
<dbReference type="GO" id="GO:0160138">
    <property type="term" value="F:23S rRNA pseudouridine(2604) synthase activity"/>
    <property type="evidence" value="ECO:0007669"/>
    <property type="project" value="UniProtKB-EC"/>
</dbReference>
<dbReference type="Pfam" id="PF01479">
    <property type="entry name" value="S4"/>
    <property type="match status" value="1"/>
</dbReference>
<dbReference type="CDD" id="cd00165">
    <property type="entry name" value="S4"/>
    <property type="match status" value="1"/>
</dbReference>
<keyword evidence="3 7" id="KW-0413">Isomerase</keyword>
<reference evidence="10 11" key="1">
    <citation type="submission" date="2023-02" db="EMBL/GenBank/DDBJ databases">
        <title>Vibrio intestini sp. nov., a close relative of Vibrio cholerae isolated from the intestine of Healthy Culter dabryi.</title>
        <authorList>
            <person name="Wu N."/>
        </authorList>
    </citation>
    <scope>NUCLEOTIDE SEQUENCE [LARGE SCALE GENOMIC DNA]</scope>
    <source>
        <strain evidence="10 11">DSL-7</strain>
    </source>
</reference>
<comment type="caution">
    <text evidence="10">The sequence shown here is derived from an EMBL/GenBank/DDBJ whole genome shotgun (WGS) entry which is preliminary data.</text>
</comment>
<evidence type="ECO:0000256" key="6">
    <source>
        <dbReference type="PROSITE-ProRule" id="PRU00182"/>
    </source>
</evidence>
<evidence type="ECO:0000313" key="11">
    <source>
        <dbReference type="Proteomes" id="UP001216189"/>
    </source>
</evidence>
<dbReference type="RefSeq" id="WP_274722142.1">
    <property type="nucleotide sequence ID" value="NZ_JARBFT010000004.1"/>
</dbReference>
<dbReference type="InterPro" id="IPR020094">
    <property type="entry name" value="TruA/RsuA/RluB/E/F_N"/>
</dbReference>
<feature type="domain" description="RNA-binding S4" evidence="9">
    <location>
        <begin position="7"/>
        <end position="64"/>
    </location>
</feature>
<dbReference type="PANTHER" id="PTHR47683">
    <property type="entry name" value="PSEUDOURIDINE SYNTHASE FAMILY PROTEIN-RELATED"/>
    <property type="match status" value="1"/>
</dbReference>
<evidence type="ECO:0000256" key="3">
    <source>
        <dbReference type="ARBA" id="ARBA00023235"/>
    </source>
</evidence>
<dbReference type="InterPro" id="IPR036986">
    <property type="entry name" value="S4_RNA-bd_sf"/>
</dbReference>
<evidence type="ECO:0000256" key="2">
    <source>
        <dbReference type="ARBA" id="ARBA00022552"/>
    </source>
</evidence>
<dbReference type="Gene3D" id="3.30.70.580">
    <property type="entry name" value="Pseudouridine synthase I, catalytic domain, N-terminal subdomain"/>
    <property type="match status" value="1"/>
</dbReference>
<dbReference type="PROSITE" id="PS50889">
    <property type="entry name" value="S4"/>
    <property type="match status" value="1"/>
</dbReference>
<comment type="catalytic activity">
    <reaction evidence="5">
        <text>uridine(2604) in 23S rRNA = pseudouridine(2604) in 23S rRNA</text>
        <dbReference type="Rhea" id="RHEA:38875"/>
        <dbReference type="Rhea" id="RHEA-COMP:10093"/>
        <dbReference type="Rhea" id="RHEA-COMP:10094"/>
        <dbReference type="ChEBI" id="CHEBI:65314"/>
        <dbReference type="ChEBI" id="CHEBI:65315"/>
        <dbReference type="EC" id="5.4.99.21"/>
    </reaction>
</comment>
<dbReference type="InterPro" id="IPR050343">
    <property type="entry name" value="RsuA_PseudoU_synthase"/>
</dbReference>
<dbReference type="EC" id="5.4.99.-" evidence="7"/>
<dbReference type="InterPro" id="IPR020103">
    <property type="entry name" value="PsdUridine_synth_cat_dom_sf"/>
</dbReference>